<dbReference type="OrthoDB" id="10332369at2759"/>
<keyword evidence="1" id="KW-0472">Membrane</keyword>
<comment type="caution">
    <text evidence="2">The sequence shown here is derived from an EMBL/GenBank/DDBJ whole genome shotgun (WGS) entry which is preliminary data.</text>
</comment>
<proteinExistence type="predicted"/>
<keyword evidence="3" id="KW-1185">Reference proteome</keyword>
<evidence type="ECO:0000313" key="3">
    <source>
        <dbReference type="Proteomes" id="UP001165082"/>
    </source>
</evidence>
<organism evidence="2 3">
    <name type="scientific">Triparma retinervis</name>
    <dbReference type="NCBI Taxonomy" id="2557542"/>
    <lineage>
        <taxon>Eukaryota</taxon>
        <taxon>Sar</taxon>
        <taxon>Stramenopiles</taxon>
        <taxon>Ochrophyta</taxon>
        <taxon>Bolidophyceae</taxon>
        <taxon>Parmales</taxon>
        <taxon>Triparmaceae</taxon>
        <taxon>Triparma</taxon>
    </lineage>
</organism>
<dbReference type="AlphaFoldDB" id="A0A9W7CK81"/>
<sequence length="121" mass="13563">MVLPSPSSDPTAGFWYLLFEFLSLICTSILSAITGFYDLFLSCFTSYIDFELSMTKTIASLPPDILCMLFLLVLLVVNSALFWAWMLVKAALPWGHRGWKRNKATWGAGGRDLEADFAKVL</sequence>
<name>A0A9W7CK81_9STRA</name>
<dbReference type="EMBL" id="BRXZ01000203">
    <property type="protein sequence ID" value="GMI07348.1"/>
    <property type="molecule type" value="Genomic_DNA"/>
</dbReference>
<evidence type="ECO:0000313" key="2">
    <source>
        <dbReference type="EMBL" id="GMI07348.1"/>
    </source>
</evidence>
<dbReference type="Proteomes" id="UP001165082">
    <property type="component" value="Unassembled WGS sequence"/>
</dbReference>
<keyword evidence="1" id="KW-1133">Transmembrane helix</keyword>
<feature type="transmembrane region" description="Helical" evidence="1">
    <location>
        <begin position="14"/>
        <end position="44"/>
    </location>
</feature>
<keyword evidence="1" id="KW-0812">Transmembrane</keyword>
<gene>
    <name evidence="2" type="ORF">TrRE_jg6060</name>
</gene>
<protein>
    <submittedName>
        <fullName evidence="2">Uncharacterized protein</fullName>
    </submittedName>
</protein>
<evidence type="ECO:0000256" key="1">
    <source>
        <dbReference type="SAM" id="Phobius"/>
    </source>
</evidence>
<accession>A0A9W7CK81</accession>
<feature type="transmembrane region" description="Helical" evidence="1">
    <location>
        <begin position="65"/>
        <end position="86"/>
    </location>
</feature>
<reference evidence="2" key="1">
    <citation type="submission" date="2022-07" db="EMBL/GenBank/DDBJ databases">
        <title>Genome analysis of Parmales, a sister group of diatoms, reveals the evolutionary specialization of diatoms from phago-mixotrophs to photoautotrophs.</title>
        <authorList>
            <person name="Ban H."/>
            <person name="Sato S."/>
            <person name="Yoshikawa S."/>
            <person name="Kazumasa Y."/>
            <person name="Nakamura Y."/>
            <person name="Ichinomiya M."/>
            <person name="Saitoh K."/>
            <person name="Sato N."/>
            <person name="Blanc-Mathieu R."/>
            <person name="Endo H."/>
            <person name="Kuwata A."/>
            <person name="Ogata H."/>
        </authorList>
    </citation>
    <scope>NUCLEOTIDE SEQUENCE</scope>
</reference>